<keyword evidence="3" id="KW-1185">Reference proteome</keyword>
<proteinExistence type="predicted"/>
<feature type="region of interest" description="Disordered" evidence="1">
    <location>
        <begin position="60"/>
        <end position="80"/>
    </location>
</feature>
<dbReference type="Proteomes" id="UP000267606">
    <property type="component" value="Unassembled WGS sequence"/>
</dbReference>
<feature type="compositionally biased region" description="Basic residues" evidence="1">
    <location>
        <begin position="60"/>
        <end position="77"/>
    </location>
</feature>
<evidence type="ECO:0000313" key="2">
    <source>
        <dbReference type="EMBL" id="VDO76960.1"/>
    </source>
</evidence>
<name>A0A183HVJ6_9BILA</name>
<dbReference type="EMBL" id="UZAJ01016680">
    <property type="protein sequence ID" value="VDO76960.1"/>
    <property type="molecule type" value="Genomic_DNA"/>
</dbReference>
<reference evidence="4" key="1">
    <citation type="submission" date="2016-06" db="UniProtKB">
        <authorList>
            <consortium name="WormBaseParasite"/>
        </authorList>
    </citation>
    <scope>IDENTIFICATION</scope>
</reference>
<protein>
    <submittedName>
        <fullName evidence="2 4">Uncharacterized protein</fullName>
    </submittedName>
</protein>
<accession>A0A183HVJ6</accession>
<evidence type="ECO:0000313" key="3">
    <source>
        <dbReference type="Proteomes" id="UP000267606"/>
    </source>
</evidence>
<dbReference type="WBParaSite" id="OFLC_0001150801-mRNA-1">
    <property type="protein sequence ID" value="OFLC_0001150801-mRNA-1"/>
    <property type="gene ID" value="OFLC_0001150801"/>
</dbReference>
<evidence type="ECO:0000256" key="1">
    <source>
        <dbReference type="SAM" id="MobiDB-lite"/>
    </source>
</evidence>
<evidence type="ECO:0000313" key="4">
    <source>
        <dbReference type="WBParaSite" id="OFLC_0001150801-mRNA-1"/>
    </source>
</evidence>
<dbReference type="AlphaFoldDB" id="A0A183HVJ6"/>
<organism evidence="4">
    <name type="scientific">Onchocerca flexuosa</name>
    <dbReference type="NCBI Taxonomy" id="387005"/>
    <lineage>
        <taxon>Eukaryota</taxon>
        <taxon>Metazoa</taxon>
        <taxon>Ecdysozoa</taxon>
        <taxon>Nematoda</taxon>
        <taxon>Chromadorea</taxon>
        <taxon>Rhabditida</taxon>
        <taxon>Spirurina</taxon>
        <taxon>Spiruromorpha</taxon>
        <taxon>Filarioidea</taxon>
        <taxon>Onchocercidae</taxon>
        <taxon>Onchocerca</taxon>
    </lineage>
</organism>
<sequence>MKSIYFNELSNRKLHSEDDDAKLPQQKLNDVLFTMFHCYLYVWKKNISLNSGRNTLLLGRKRKKKEREREGGRRRKGEKGEETVVCLYVEGTGAYVRFVEHFVKSGRDFADFSSFEV</sequence>
<gene>
    <name evidence="2" type="ORF">OFLC_LOCUS11508</name>
</gene>
<reference evidence="2 3" key="2">
    <citation type="submission" date="2018-11" db="EMBL/GenBank/DDBJ databases">
        <authorList>
            <consortium name="Pathogen Informatics"/>
        </authorList>
    </citation>
    <scope>NUCLEOTIDE SEQUENCE [LARGE SCALE GENOMIC DNA]</scope>
</reference>